<feature type="coiled-coil region" evidence="1">
    <location>
        <begin position="382"/>
        <end position="429"/>
    </location>
</feature>
<sequence>MANDTVVRIGADANGYMAELAKAKTSAQAFAVSQDALAARVTTAQQAIKEATANSSTASTRSVNSFIQSLAKQAEQAGKTRSEMLQMQASMLGVSAAATPYINQIKAAEQAMAGLGHSSTGTRRELLVMAHELSQGNFSRLGGSMMVLAERMDLTKYITPTNIALAALAVVAVGVYTALNSVQAEVDKFNASLKLTNDWAGVTRESAAQLAQTIATQTGTSFGTAQSNIDATVASGRVLGQDLQTVTIIAMDMAKQTEEGFDKALEKVIAQSDNVQKAAEDWQKSHHDMSQATLDHIKAVDEAGDHVTALRILYDQELQTMQSGTSTQVGLMSRMWHGFLDDVGRIGRAMTGNSTSTDQLAALKSQLADTRADGPNPLGINSKAIQDQIAALEKQMQAQQAATDQQNRAKSAAASLDQMQQTVNKALEQGASNAEKRTKAEKSLNDQYTQRIALAKQAGTYTPQLDAQFASQRDRLIADADNRYKDPKTPKAPAYHDDAATAKMQQLSDQHATLQAQLDTDQKLSGAEQELVKFNQQISDWKGKTLTDAQKSLVAHQDELRVMLQQNVQLEKQIQQREEIQKLHERSGQIGSAIDAYQTNQRGQYSRQLDAYGMGTEAQQRAQAVKGIYGEYNRQAEELTKSTPADLLGSKDYQDDLAKIQAGLQQSLQLYDQYYTDLKEKQADWTNGVATAMQDYVDMSANSARSAQQAFEGATKSIEDAVTKFVTTGKINLQSLSQTIETDITRKIVQNGISGLFSNGSSMLGALSGFFSKNTGAAANVASALPGDSLGNLMNLTKGFGTMGGPMNVAELQSAIQSTSTLTAATATVASMTVGTMVGSGGSGSGGAGDALGGLLGSLGGGDMAGMFGFTATGVAGSADAVASGAGIGDGMSTLFGLGGSSAFSDAAMAAASAVAGGGDVSGGSPYYVGEQGPELFVPGVSGSIVPHYALTNAPDRTPATSSSGSAGSTFNMNISVPPGSTQQTANQQAMSIMRQARIAMARNG</sequence>
<reference evidence="5" key="1">
    <citation type="submission" date="2016-10" db="EMBL/GenBank/DDBJ databases">
        <authorList>
            <person name="Varghese N."/>
            <person name="Submissions S."/>
        </authorList>
    </citation>
    <scope>NUCLEOTIDE SEQUENCE [LARGE SCALE GENOMIC DNA]</scope>
    <source>
        <strain evidence="5">DUS833</strain>
    </source>
</reference>
<name>A0A1H1JAP4_9BURK</name>
<dbReference type="Pfam" id="PF09718">
    <property type="entry name" value="Tape_meas_lam_C"/>
    <property type="match status" value="1"/>
</dbReference>
<feature type="domain" description="Bacteriophage tail tape measure C-terminal" evidence="3">
    <location>
        <begin position="684"/>
        <end position="757"/>
    </location>
</feature>
<keyword evidence="1" id="KW-0175">Coiled coil</keyword>
<dbReference type="EMBL" id="FNKX01000002">
    <property type="protein sequence ID" value="SDR47065.1"/>
    <property type="molecule type" value="Genomic_DNA"/>
</dbReference>
<feature type="coiled-coil region" evidence="1">
    <location>
        <begin position="504"/>
        <end position="580"/>
    </location>
</feature>
<dbReference type="NCBIfam" id="TIGR01541">
    <property type="entry name" value="tape_meas_lam_C"/>
    <property type="match status" value="1"/>
</dbReference>
<evidence type="ECO:0000259" key="2">
    <source>
        <dbReference type="Pfam" id="PF06791"/>
    </source>
</evidence>
<accession>A0A1H1JAP4</accession>
<organism evidence="4 5">
    <name type="scientific">Paraburkholderia tuberum</name>
    <dbReference type="NCBI Taxonomy" id="157910"/>
    <lineage>
        <taxon>Bacteria</taxon>
        <taxon>Pseudomonadati</taxon>
        <taxon>Pseudomonadota</taxon>
        <taxon>Betaproteobacteria</taxon>
        <taxon>Burkholderiales</taxon>
        <taxon>Burkholderiaceae</taxon>
        <taxon>Paraburkholderia</taxon>
    </lineage>
</organism>
<evidence type="ECO:0000313" key="4">
    <source>
        <dbReference type="EMBL" id="SDR47065.1"/>
    </source>
</evidence>
<dbReference type="AlphaFoldDB" id="A0A1H1JAP4"/>
<gene>
    <name evidence="4" type="ORF">SAMN05445850_4503</name>
</gene>
<dbReference type="STRING" id="157910.SAMN05445850_4503"/>
<evidence type="ECO:0000256" key="1">
    <source>
        <dbReference type="SAM" id="Coils"/>
    </source>
</evidence>
<feature type="domain" description="Bacteriophage tail tape measure N-terminal" evidence="2">
    <location>
        <begin position="141"/>
        <end position="298"/>
    </location>
</feature>
<dbReference type="RefSeq" id="WP_090806984.1">
    <property type="nucleotide sequence ID" value="NZ_FNKX01000002.1"/>
</dbReference>
<dbReference type="Pfam" id="PF24622">
    <property type="entry name" value="TMP_4"/>
    <property type="match status" value="1"/>
</dbReference>
<proteinExistence type="predicted"/>
<dbReference type="InterPro" id="IPR006431">
    <property type="entry name" value="Phage_tape_meas_C"/>
</dbReference>
<keyword evidence="5" id="KW-1185">Reference proteome</keyword>
<dbReference type="Pfam" id="PF06791">
    <property type="entry name" value="TMP_2"/>
    <property type="match status" value="1"/>
</dbReference>
<evidence type="ECO:0000259" key="3">
    <source>
        <dbReference type="Pfam" id="PF09718"/>
    </source>
</evidence>
<dbReference type="Proteomes" id="UP000199365">
    <property type="component" value="Unassembled WGS sequence"/>
</dbReference>
<dbReference type="InterPro" id="IPR009628">
    <property type="entry name" value="Phage_tape_measure_N"/>
</dbReference>
<evidence type="ECO:0000313" key="5">
    <source>
        <dbReference type="Proteomes" id="UP000199365"/>
    </source>
</evidence>
<protein>
    <submittedName>
        <fullName evidence="4">Phage tail tape measure protein, lambda family</fullName>
    </submittedName>
</protein>